<sequence length="425" mass="45438">MTAVFRPVPSTGRAARSPIVGVGERVGIVGVDTVISRARPQKRAVAPSTYRGAARLKRARRELGGVCVRGQCVSIRPLLRWAREGRGWEMGGGGRRGQGDGEKRYGRRREMGKGGAVVSVVHGTSSKNTPITPAPSSSAASPPPSLPTLHSALPMSSQGPEDFAAAGACQPSAVPRSGHVGVVPVKENVGLGREVGGGGGRIGAVQQSRWRQRDRGGTGGGHRTVDIGGGDGGEKTAGHTVTQPDSATCSIPDTLPLSAVLRHDPEPVPTPTATSHTPAGHPSRTPNEGLSEFDYLSWTYLLWRQGLKGRVEFKMWTSTYLPIPSAAGFVPCAPGTHVSRRKSVGFPQVFDALVTDPAERLIHLKLRKRGAWLGHHFCRGRCQCNHQEWFRLSRAGGLKRVKQLVERCLVRGDKLGKCVQLDFKC</sequence>
<reference evidence="2" key="1">
    <citation type="submission" date="2023-03" db="EMBL/GenBank/DDBJ databases">
        <title>Massive genome expansion in bonnet fungi (Mycena s.s.) driven by repeated elements and novel gene families across ecological guilds.</title>
        <authorList>
            <consortium name="Lawrence Berkeley National Laboratory"/>
            <person name="Harder C.B."/>
            <person name="Miyauchi S."/>
            <person name="Viragh M."/>
            <person name="Kuo A."/>
            <person name="Thoen E."/>
            <person name="Andreopoulos B."/>
            <person name="Lu D."/>
            <person name="Skrede I."/>
            <person name="Drula E."/>
            <person name="Henrissat B."/>
            <person name="Morin E."/>
            <person name="Kohler A."/>
            <person name="Barry K."/>
            <person name="LaButti K."/>
            <person name="Morin E."/>
            <person name="Salamov A."/>
            <person name="Lipzen A."/>
            <person name="Mereny Z."/>
            <person name="Hegedus B."/>
            <person name="Baldrian P."/>
            <person name="Stursova M."/>
            <person name="Weitz H."/>
            <person name="Taylor A."/>
            <person name="Grigoriev I.V."/>
            <person name="Nagy L.G."/>
            <person name="Martin F."/>
            <person name="Kauserud H."/>
        </authorList>
    </citation>
    <scope>NUCLEOTIDE SEQUENCE</scope>
    <source>
        <strain evidence="2">CBHHK002</strain>
    </source>
</reference>
<feature type="compositionally biased region" description="Polar residues" evidence="1">
    <location>
        <begin position="239"/>
        <end position="251"/>
    </location>
</feature>
<accession>A0AAD7F3D2</accession>
<evidence type="ECO:0000313" key="3">
    <source>
        <dbReference type="Proteomes" id="UP001218218"/>
    </source>
</evidence>
<name>A0AAD7F3D2_9AGAR</name>
<feature type="compositionally biased region" description="Low complexity" evidence="1">
    <location>
        <begin position="129"/>
        <end position="140"/>
    </location>
</feature>
<gene>
    <name evidence="2" type="ORF">DFH08DRAFT_799781</name>
</gene>
<feature type="compositionally biased region" description="Basic and acidic residues" evidence="1">
    <location>
        <begin position="97"/>
        <end position="112"/>
    </location>
</feature>
<organism evidence="2 3">
    <name type="scientific">Mycena albidolilacea</name>
    <dbReference type="NCBI Taxonomy" id="1033008"/>
    <lineage>
        <taxon>Eukaryota</taxon>
        <taxon>Fungi</taxon>
        <taxon>Dikarya</taxon>
        <taxon>Basidiomycota</taxon>
        <taxon>Agaricomycotina</taxon>
        <taxon>Agaricomycetes</taxon>
        <taxon>Agaricomycetidae</taxon>
        <taxon>Agaricales</taxon>
        <taxon>Marasmiineae</taxon>
        <taxon>Mycenaceae</taxon>
        <taxon>Mycena</taxon>
    </lineage>
</organism>
<evidence type="ECO:0000313" key="2">
    <source>
        <dbReference type="EMBL" id="KAJ7362759.1"/>
    </source>
</evidence>
<protein>
    <submittedName>
        <fullName evidence="2">Uncharacterized protein</fullName>
    </submittedName>
</protein>
<evidence type="ECO:0000256" key="1">
    <source>
        <dbReference type="SAM" id="MobiDB-lite"/>
    </source>
</evidence>
<feature type="compositionally biased region" description="Gly residues" evidence="1">
    <location>
        <begin position="193"/>
        <end position="202"/>
    </location>
</feature>
<feature type="compositionally biased region" description="Gly residues" evidence="1">
    <location>
        <begin position="217"/>
        <end position="231"/>
    </location>
</feature>
<dbReference type="AlphaFoldDB" id="A0AAD7F3D2"/>
<dbReference type="EMBL" id="JARIHO010000004">
    <property type="protein sequence ID" value="KAJ7362759.1"/>
    <property type="molecule type" value="Genomic_DNA"/>
</dbReference>
<dbReference type="Proteomes" id="UP001218218">
    <property type="component" value="Unassembled WGS sequence"/>
</dbReference>
<proteinExistence type="predicted"/>
<keyword evidence="3" id="KW-1185">Reference proteome</keyword>
<comment type="caution">
    <text evidence="2">The sequence shown here is derived from an EMBL/GenBank/DDBJ whole genome shotgun (WGS) entry which is preliminary data.</text>
</comment>
<feature type="region of interest" description="Disordered" evidence="1">
    <location>
        <begin position="87"/>
        <end position="166"/>
    </location>
</feature>
<feature type="region of interest" description="Disordered" evidence="1">
    <location>
        <begin position="191"/>
        <end position="286"/>
    </location>
</feature>